<feature type="compositionally biased region" description="Low complexity" evidence="1">
    <location>
        <begin position="261"/>
        <end position="275"/>
    </location>
</feature>
<protein>
    <recommendedName>
        <fullName evidence="2">DUF6590 domain-containing protein</fullName>
    </recommendedName>
</protein>
<reference evidence="3" key="1">
    <citation type="submission" date="2020-01" db="EMBL/GenBank/DDBJ databases">
        <authorList>
            <consortium name="DOE Joint Genome Institute"/>
            <person name="Haridas S."/>
            <person name="Albert R."/>
            <person name="Binder M."/>
            <person name="Bloem J."/>
            <person name="Labutti K."/>
            <person name="Salamov A."/>
            <person name="Andreopoulos B."/>
            <person name="Baker S.E."/>
            <person name="Barry K."/>
            <person name="Bills G."/>
            <person name="Bluhm B.H."/>
            <person name="Cannon C."/>
            <person name="Castanera R."/>
            <person name="Culley D.E."/>
            <person name="Daum C."/>
            <person name="Ezra D."/>
            <person name="Gonzalez J.B."/>
            <person name="Henrissat B."/>
            <person name="Kuo A."/>
            <person name="Liang C."/>
            <person name="Lipzen A."/>
            <person name="Lutzoni F."/>
            <person name="Magnuson J."/>
            <person name="Mondo S."/>
            <person name="Nolan M."/>
            <person name="Ohm R."/>
            <person name="Pangilinan J."/>
            <person name="Park H.-J."/>
            <person name="Ramirez L."/>
            <person name="Alfaro M."/>
            <person name="Sun H."/>
            <person name="Tritt A."/>
            <person name="Yoshinaga Y."/>
            <person name="Zwiers L.-H."/>
            <person name="Turgeon B.G."/>
            <person name="Goodwin S.B."/>
            <person name="Spatafora J.W."/>
            <person name="Crous P.W."/>
            <person name="Grigoriev I.V."/>
        </authorList>
    </citation>
    <scope>NUCLEOTIDE SEQUENCE</scope>
    <source>
        <strain evidence="3">P77</strain>
    </source>
</reference>
<keyword evidence="4" id="KW-1185">Reference proteome</keyword>
<evidence type="ECO:0000313" key="4">
    <source>
        <dbReference type="Proteomes" id="UP000800040"/>
    </source>
</evidence>
<dbReference type="Pfam" id="PF20233">
    <property type="entry name" value="DUF6590"/>
    <property type="match status" value="1"/>
</dbReference>
<accession>A0A6A5K7I2</accession>
<sequence>MYPYRPTYTEEWDADLQRHLRRYWDDKQQMYYRKSRDATTGEWHFFDWLPRRPAAQAKVAAPPLHQQAQASFSRQADLIQGTYTTQNQQVCETLDRAYTVRRSDFFREGTVFSVLFTEAAGNTTRNYNSNISYVRYGQAVYTQIRRFIVVRKKQGFCYACPIYTYGDQATTKPGVRPEEHAIAYSEGKEPRLIDGEAQLSKQPICIIMNVDEHPLTVYSRICFGIHHPIQHNVKVKHLGYVKDSDIARMRGYWKMESGDSEAPTNNPAEATAEATQHTARDHPRPVTTDTDSYIYNAVTNPHCYDPEHNPYGYHPDKTQYCFHPVYNPEGYHSAINSSGYHPESNPHGYHSVRNPYGYHLTNNPHGYHAASNPYGYHPTTSPYAYHPKFNQYGYHYQHSPNGHHPSVNPTAYHPVYNPRTS</sequence>
<gene>
    <name evidence="3" type="ORF">BDW02DRAFT_649114</name>
</gene>
<dbReference type="EMBL" id="ML975338">
    <property type="protein sequence ID" value="KAF1832451.1"/>
    <property type="molecule type" value="Genomic_DNA"/>
</dbReference>
<evidence type="ECO:0000256" key="1">
    <source>
        <dbReference type="SAM" id="MobiDB-lite"/>
    </source>
</evidence>
<organism evidence="3 4">
    <name type="scientific">Decorospora gaudefroyi</name>
    <dbReference type="NCBI Taxonomy" id="184978"/>
    <lineage>
        <taxon>Eukaryota</taxon>
        <taxon>Fungi</taxon>
        <taxon>Dikarya</taxon>
        <taxon>Ascomycota</taxon>
        <taxon>Pezizomycotina</taxon>
        <taxon>Dothideomycetes</taxon>
        <taxon>Pleosporomycetidae</taxon>
        <taxon>Pleosporales</taxon>
        <taxon>Pleosporineae</taxon>
        <taxon>Pleosporaceae</taxon>
        <taxon>Decorospora</taxon>
    </lineage>
</organism>
<proteinExistence type="predicted"/>
<dbReference type="AlphaFoldDB" id="A0A6A5K7I2"/>
<dbReference type="OrthoDB" id="3559580at2759"/>
<evidence type="ECO:0000313" key="3">
    <source>
        <dbReference type="EMBL" id="KAF1832451.1"/>
    </source>
</evidence>
<feature type="region of interest" description="Disordered" evidence="1">
    <location>
        <begin position="399"/>
        <end position="421"/>
    </location>
</feature>
<feature type="region of interest" description="Disordered" evidence="1">
    <location>
        <begin position="257"/>
        <end position="290"/>
    </location>
</feature>
<dbReference type="InterPro" id="IPR046497">
    <property type="entry name" value="DUF6590"/>
</dbReference>
<dbReference type="PANTHER" id="PTHR35391:SF5">
    <property type="entry name" value="DUF6590 DOMAIN-CONTAINING PROTEIN"/>
    <property type="match status" value="1"/>
</dbReference>
<evidence type="ECO:0000259" key="2">
    <source>
        <dbReference type="Pfam" id="PF20233"/>
    </source>
</evidence>
<dbReference type="PANTHER" id="PTHR35391">
    <property type="entry name" value="C2H2-TYPE DOMAIN-CONTAINING PROTEIN-RELATED"/>
    <property type="match status" value="1"/>
</dbReference>
<feature type="domain" description="DUF6590" evidence="2">
    <location>
        <begin position="103"/>
        <end position="249"/>
    </location>
</feature>
<dbReference type="Proteomes" id="UP000800040">
    <property type="component" value="Unassembled WGS sequence"/>
</dbReference>
<name>A0A6A5K7I2_9PLEO</name>